<keyword evidence="3" id="KW-1185">Reference proteome</keyword>
<sequence>MNVKKTFVEHSAPGPNWLCLLLALCASTISLAVSVQVGWQRGGSNTERLLLASVGVIAVLAGHLLPSQCSSAPLRLRLIGYLVWSACMAYAAYSHASFLIDVQEQIGQRRVDAIDSAPLADLVAQPRNLSAILEERSKVMFELTRRSRVECEDKCAANRARLTALNGHIASLDAEAEEVRAWKDKRDQLDRRRIAARDDPVTARLASTLSVSRESARWITVLPITFILEGLGCLCWSLHFQNRNLAGRGNAVRTARRNELHVAPAIESVTAPIAVTTKPLPVTDGTTHSVIAVGSITKQTSRSEIEDWAAVVWPEIVAGRVKPTVKEIRDYLKIAQEKARHVRKIVCNWIDSGGPSLPPVHRDSPLLPL</sequence>
<evidence type="ECO:0000313" key="3">
    <source>
        <dbReference type="Proteomes" id="UP001219862"/>
    </source>
</evidence>
<feature type="transmembrane region" description="Helical" evidence="1">
    <location>
        <begin position="48"/>
        <end position="66"/>
    </location>
</feature>
<keyword evidence="1" id="KW-0472">Membrane</keyword>
<keyword evidence="1" id="KW-0812">Transmembrane</keyword>
<reference evidence="2 3" key="1">
    <citation type="submission" date="2022-10" db="EMBL/GenBank/DDBJ databases">
        <title>paucibacter sp. hw8 Genome sequencing.</title>
        <authorList>
            <person name="Park S."/>
        </authorList>
    </citation>
    <scope>NUCLEOTIDE SEQUENCE [LARGE SCALE GENOMIC DNA]</scope>
    <source>
        <strain evidence="3">hw8</strain>
    </source>
</reference>
<proteinExistence type="predicted"/>
<organism evidence="2 3">
    <name type="scientific">Roseateles koreensis</name>
    <dbReference type="NCBI Taxonomy" id="2987526"/>
    <lineage>
        <taxon>Bacteria</taxon>
        <taxon>Pseudomonadati</taxon>
        <taxon>Pseudomonadota</taxon>
        <taxon>Betaproteobacteria</taxon>
        <taxon>Burkholderiales</taxon>
        <taxon>Sphaerotilaceae</taxon>
        <taxon>Roseateles</taxon>
    </lineage>
</organism>
<evidence type="ECO:0000256" key="1">
    <source>
        <dbReference type="SAM" id="Phobius"/>
    </source>
</evidence>
<gene>
    <name evidence="2" type="ORF">PRZ01_18170</name>
</gene>
<evidence type="ECO:0000313" key="2">
    <source>
        <dbReference type="EMBL" id="MDC8787121.1"/>
    </source>
</evidence>
<dbReference type="Proteomes" id="UP001219862">
    <property type="component" value="Unassembled WGS sequence"/>
</dbReference>
<accession>A0ABT5KW01</accession>
<comment type="caution">
    <text evidence="2">The sequence shown here is derived from an EMBL/GenBank/DDBJ whole genome shotgun (WGS) entry which is preliminary data.</text>
</comment>
<protein>
    <submittedName>
        <fullName evidence="2">Uncharacterized protein</fullName>
    </submittedName>
</protein>
<dbReference type="EMBL" id="JAQQXS010000021">
    <property type="protein sequence ID" value="MDC8787121.1"/>
    <property type="molecule type" value="Genomic_DNA"/>
</dbReference>
<keyword evidence="1" id="KW-1133">Transmembrane helix</keyword>
<feature type="transmembrane region" description="Helical" evidence="1">
    <location>
        <begin position="78"/>
        <end position="100"/>
    </location>
</feature>
<dbReference type="RefSeq" id="WP_273598260.1">
    <property type="nucleotide sequence ID" value="NZ_JAQQXS010000021.1"/>
</dbReference>
<name>A0ABT5KW01_9BURK</name>